<proteinExistence type="predicted"/>
<organism evidence="2 3">
    <name type="scientific">Chitinivibrio alkaliphilus ACht1</name>
    <dbReference type="NCBI Taxonomy" id="1313304"/>
    <lineage>
        <taxon>Bacteria</taxon>
        <taxon>Pseudomonadati</taxon>
        <taxon>Fibrobacterota</taxon>
        <taxon>Chitinivibrionia</taxon>
        <taxon>Chitinivibrionales</taxon>
        <taxon>Chitinivibrionaceae</taxon>
        <taxon>Chitinivibrio</taxon>
    </lineage>
</organism>
<dbReference type="AlphaFoldDB" id="U7D8M4"/>
<dbReference type="PIRSF" id="PIRSF036794">
    <property type="entry name" value="UCP_erythr_ester"/>
    <property type="match status" value="1"/>
</dbReference>
<dbReference type="EMBL" id="ASJR01000008">
    <property type="protein sequence ID" value="ERP31916.1"/>
    <property type="molecule type" value="Genomic_DNA"/>
</dbReference>
<sequence length="431" mass="48573">MKSICLVSFLVLVCLSCTLGKSEDFFPVVPLEGEDDFSFVDTFFEDEQLILLGEASHGTAEFYTMRAGISKRLIESGDISFVAVEGDWVPLHRLNRFVRGKTDSSARDIIADFERWPQWMWANEEFLSFVKWLREYNESRPIQEHVGLYGVDVYGQWEAMDALQDFVDIHIPDKSDKVAEYVGCFAPYNRDERAYARAVFQQGASCASAMDSLVACVKKARREAGKSDPAYFSAVQKARAIHGAERFFRLSTKQGPESWNSRAKHFFSTTEQLRDFHGSESRGIVWAHNTHVGDARATIMAQVGQVNIGSVARERLGDSAVRILGFATSEGEVIAGRQWGAPWEEMTMPEPMEGSLENLFSQKEDSLFFLDFTHPISEESPLMSPINHRAVGVVYQPHNEQGNYVPSLVPHRYDGMIYIHRTTALTPLGSP</sequence>
<feature type="chain" id="PRO_5004680668" description="Erythromycin esterase" evidence="1">
    <location>
        <begin position="21"/>
        <end position="431"/>
    </location>
</feature>
<dbReference type="Gene3D" id="3.30.1870.10">
    <property type="entry name" value="EreA-like, domain 2"/>
    <property type="match status" value="1"/>
</dbReference>
<name>U7D8M4_9BACT</name>
<gene>
    <name evidence="2" type="ORF">CALK_1133</name>
</gene>
<dbReference type="InterPro" id="IPR007815">
    <property type="entry name" value="Emycin_Estase"/>
</dbReference>
<evidence type="ECO:0000256" key="1">
    <source>
        <dbReference type="SAM" id="SignalP"/>
    </source>
</evidence>
<dbReference type="CDD" id="cd14728">
    <property type="entry name" value="Ere-like"/>
    <property type="match status" value="1"/>
</dbReference>
<dbReference type="Pfam" id="PF05139">
    <property type="entry name" value="Erythro_esteras"/>
    <property type="match status" value="1"/>
</dbReference>
<evidence type="ECO:0008006" key="4">
    <source>
        <dbReference type="Google" id="ProtNLM"/>
    </source>
</evidence>
<dbReference type="PANTHER" id="PTHR31299:SF0">
    <property type="entry name" value="ESTERASE, PUTATIVE (AFU_ORTHOLOGUE AFUA_1G05850)-RELATED"/>
    <property type="match status" value="1"/>
</dbReference>
<reference evidence="2 3" key="1">
    <citation type="journal article" date="2013" name="Environ. Microbiol.">
        <title>Genome analysis of Chitinivibrio alkaliphilus gen. nov., sp. nov., a novel extremely haloalkaliphilic anaerobic chitinolytic bacterium from the candidate phylum Termite Group 3.</title>
        <authorList>
            <person name="Sorokin D.Y."/>
            <person name="Gumerov V.M."/>
            <person name="Rakitin A.L."/>
            <person name="Beletsky A.V."/>
            <person name="Damste J.S."/>
            <person name="Muyzer G."/>
            <person name="Mardanov A.V."/>
            <person name="Ravin N.V."/>
        </authorList>
    </citation>
    <scope>NUCLEOTIDE SEQUENCE [LARGE SCALE GENOMIC DNA]</scope>
    <source>
        <strain evidence="2 3">ACht1</strain>
    </source>
</reference>
<comment type="caution">
    <text evidence="2">The sequence shown here is derived from an EMBL/GenBank/DDBJ whole genome shotgun (WGS) entry which is preliminary data.</text>
</comment>
<keyword evidence="1" id="KW-0732">Signal</keyword>
<dbReference type="Proteomes" id="UP000017148">
    <property type="component" value="Unassembled WGS sequence"/>
</dbReference>
<accession>U7D8M4</accession>
<dbReference type="PANTHER" id="PTHR31299">
    <property type="entry name" value="ESTERASE, PUTATIVE (AFU_ORTHOLOGUE AFUA_1G05850)-RELATED"/>
    <property type="match status" value="1"/>
</dbReference>
<keyword evidence="3" id="KW-1185">Reference proteome</keyword>
<dbReference type="RefSeq" id="WP_022636617.1">
    <property type="nucleotide sequence ID" value="NZ_ASJR01000008.1"/>
</dbReference>
<dbReference type="GO" id="GO:0046677">
    <property type="term" value="P:response to antibiotic"/>
    <property type="evidence" value="ECO:0007669"/>
    <property type="project" value="InterPro"/>
</dbReference>
<dbReference type="STRING" id="1313304.CALK_1133"/>
<dbReference type="eggNOG" id="COG2312">
    <property type="taxonomic scope" value="Bacteria"/>
</dbReference>
<dbReference type="InterPro" id="IPR014622">
    <property type="entry name" value="UCP036794_erythomycin"/>
</dbReference>
<evidence type="ECO:0000313" key="3">
    <source>
        <dbReference type="Proteomes" id="UP000017148"/>
    </source>
</evidence>
<dbReference type="SUPFAM" id="SSF159501">
    <property type="entry name" value="EreA/ChaN-like"/>
    <property type="match status" value="1"/>
</dbReference>
<dbReference type="Gene3D" id="3.40.1660.10">
    <property type="entry name" value="EreA-like (biosynthetic domain)"/>
    <property type="match status" value="2"/>
</dbReference>
<protein>
    <recommendedName>
        <fullName evidence="4">Erythromycin esterase</fullName>
    </recommendedName>
</protein>
<dbReference type="OrthoDB" id="9810066at2"/>
<dbReference type="PATRIC" id="fig|1313304.3.peg.1085"/>
<feature type="signal peptide" evidence="1">
    <location>
        <begin position="1"/>
        <end position="20"/>
    </location>
</feature>
<dbReference type="InterPro" id="IPR052036">
    <property type="entry name" value="Hydrolase/PRTase-associated"/>
</dbReference>
<evidence type="ECO:0000313" key="2">
    <source>
        <dbReference type="EMBL" id="ERP31916.1"/>
    </source>
</evidence>